<reference evidence="1 2" key="1">
    <citation type="submission" date="2018-01" db="EMBL/GenBank/DDBJ databases">
        <title>Harnessing the power of phylogenomics to disentangle the directionality and signatures of interkingdom host jumping in the parasitic fungal genus Tolypocladium.</title>
        <authorList>
            <person name="Quandt C.A."/>
            <person name="Patterson W."/>
            <person name="Spatafora J.W."/>
        </authorList>
    </citation>
    <scope>NUCLEOTIDE SEQUENCE [LARGE SCALE GENOMIC DNA]</scope>
    <source>
        <strain evidence="1 2">NRBC 100945</strain>
    </source>
</reference>
<dbReference type="EMBL" id="PKSG01000871">
    <property type="protein sequence ID" value="POR32377.1"/>
    <property type="molecule type" value="Genomic_DNA"/>
</dbReference>
<gene>
    <name evidence="1" type="ORF">TPAR_07412</name>
</gene>
<dbReference type="PANTHER" id="PTHR21310:SF37">
    <property type="entry name" value="AMINOGLYCOSIDE PHOSPHOTRANSFERASE DOMAIN-CONTAINING PROTEIN"/>
    <property type="match status" value="1"/>
</dbReference>
<dbReference type="Proteomes" id="UP000237481">
    <property type="component" value="Unassembled WGS sequence"/>
</dbReference>
<dbReference type="InterPro" id="IPR051678">
    <property type="entry name" value="AGP_Transferase"/>
</dbReference>
<dbReference type="PANTHER" id="PTHR21310">
    <property type="entry name" value="AMINOGLYCOSIDE PHOSPHOTRANSFERASE-RELATED-RELATED"/>
    <property type="match status" value="1"/>
</dbReference>
<name>A0A2S4KQA6_9HYPO</name>
<accession>A0A2S4KQA6</accession>
<sequence length="510" mass="59155">MTSVTLEIDGELVTYEKARNKNENFVHEWTWVQATKKLCATLWENRDAISALTRHHLRLGYQDSCAVVPTEQWSRGSFNVCVPVEVSSASFRGRVMFRCPMPHKLAEATYPGTVDEKMGCEVGTYAWMQDWCSDVRIPHLYGFGFADHRHFTHEEQRPLYIRLVRAFQRYFNRHFGYPTLSRYTLNPTTYRLPTAYMILEHIDSNMGQLLSHSWDMHRRDPSYRRRLFQGMAHLILSLARVPQPRIGSYQFNNDCTITLTNRPLSCSMMILENDGAPRTVERSDTYTCTDAFVTDALSFHDHYFLSNPNAVIDEGDCRGQMAVKTLLRALSHKYIRRECRSGPFVLQFTDFHASNIFVDKDWNITCLIDLEWVCSLPREMLAVPYWLSGRGIDQLVGEGLTEFNEIREEFMTILEEQHKATGELGPSLVGVMGLMWESGGVWFWHCVRSVNAMLYVFDDHISPRFLELRPSVEGVLSKFWSENSDEVVESKIADLKLYENELGRLFGERR</sequence>
<evidence type="ECO:0000313" key="1">
    <source>
        <dbReference type="EMBL" id="POR32377.1"/>
    </source>
</evidence>
<protein>
    <recommendedName>
        <fullName evidence="3">Aminoglycoside phosphotransferase domain-containing protein</fullName>
    </recommendedName>
</protein>
<evidence type="ECO:0000313" key="2">
    <source>
        <dbReference type="Proteomes" id="UP000237481"/>
    </source>
</evidence>
<dbReference type="OrthoDB" id="3645574at2759"/>
<dbReference type="STRING" id="94208.A0A2S4KQA6"/>
<dbReference type="InterPro" id="IPR011009">
    <property type="entry name" value="Kinase-like_dom_sf"/>
</dbReference>
<evidence type="ECO:0008006" key="3">
    <source>
        <dbReference type="Google" id="ProtNLM"/>
    </source>
</evidence>
<keyword evidence="2" id="KW-1185">Reference proteome</keyword>
<dbReference type="AlphaFoldDB" id="A0A2S4KQA6"/>
<comment type="caution">
    <text evidence="1">The sequence shown here is derived from an EMBL/GenBank/DDBJ whole genome shotgun (WGS) entry which is preliminary data.</text>
</comment>
<organism evidence="1 2">
    <name type="scientific">Tolypocladium paradoxum</name>
    <dbReference type="NCBI Taxonomy" id="94208"/>
    <lineage>
        <taxon>Eukaryota</taxon>
        <taxon>Fungi</taxon>
        <taxon>Dikarya</taxon>
        <taxon>Ascomycota</taxon>
        <taxon>Pezizomycotina</taxon>
        <taxon>Sordariomycetes</taxon>
        <taxon>Hypocreomycetidae</taxon>
        <taxon>Hypocreales</taxon>
        <taxon>Ophiocordycipitaceae</taxon>
        <taxon>Tolypocladium</taxon>
    </lineage>
</organism>
<proteinExistence type="predicted"/>
<dbReference type="SUPFAM" id="SSF56112">
    <property type="entry name" value="Protein kinase-like (PK-like)"/>
    <property type="match status" value="1"/>
</dbReference>